<dbReference type="Pfam" id="PF04972">
    <property type="entry name" value="BON"/>
    <property type="match status" value="1"/>
</dbReference>
<comment type="caution">
    <text evidence="3">The sequence shown here is derived from an EMBL/GenBank/DDBJ whole genome shotgun (WGS) entry which is preliminary data.</text>
</comment>
<dbReference type="Gene3D" id="3.30.1340.30">
    <property type="match status" value="1"/>
</dbReference>
<evidence type="ECO:0000259" key="2">
    <source>
        <dbReference type="PROSITE" id="PS50914"/>
    </source>
</evidence>
<organism evidence="3 4">
    <name type="scientific">Achromobacter spanius</name>
    <dbReference type="NCBI Taxonomy" id="217203"/>
    <lineage>
        <taxon>Bacteria</taxon>
        <taxon>Pseudomonadati</taxon>
        <taxon>Pseudomonadota</taxon>
        <taxon>Betaproteobacteria</taxon>
        <taxon>Burkholderiales</taxon>
        <taxon>Alcaligenaceae</taxon>
        <taxon>Achromobacter</taxon>
    </lineage>
</organism>
<reference evidence="3" key="1">
    <citation type="submission" date="2022-09" db="EMBL/GenBank/DDBJ databases">
        <title>Intensive care unit water sources are persistently colonized with multi-drug resistant bacteria and are the site of extensive horizontal gene transfer of antibiotic resistance genes.</title>
        <authorList>
            <person name="Diorio-Toth L."/>
        </authorList>
    </citation>
    <scope>NUCLEOTIDE SEQUENCE</scope>
    <source>
        <strain evidence="3">GD03843</strain>
    </source>
</reference>
<feature type="domain" description="BON" evidence="2">
    <location>
        <begin position="216"/>
        <end position="283"/>
    </location>
</feature>
<dbReference type="RefSeq" id="WP_279996249.1">
    <property type="nucleotide sequence ID" value="NZ_JAOCDZ010000014.1"/>
</dbReference>
<feature type="compositionally biased region" description="Basic and acidic residues" evidence="1">
    <location>
        <begin position="200"/>
        <end position="218"/>
    </location>
</feature>
<accession>A0AA42S5T9</accession>
<name>A0AA42S5T9_9BURK</name>
<feature type="compositionally biased region" description="Polar residues" evidence="1">
    <location>
        <begin position="151"/>
        <end position="161"/>
    </location>
</feature>
<feature type="region of interest" description="Disordered" evidence="1">
    <location>
        <begin position="1"/>
        <end position="218"/>
    </location>
</feature>
<feature type="region of interest" description="Disordered" evidence="1">
    <location>
        <begin position="280"/>
        <end position="301"/>
    </location>
</feature>
<protein>
    <submittedName>
        <fullName evidence="3">BON domain-containing protein</fullName>
    </submittedName>
</protein>
<proteinExistence type="predicted"/>
<dbReference type="AlphaFoldDB" id="A0AA42S5T9"/>
<feature type="compositionally biased region" description="Basic and acidic residues" evidence="1">
    <location>
        <begin position="42"/>
        <end position="56"/>
    </location>
</feature>
<gene>
    <name evidence="3" type="ORF">N5D93_19800</name>
</gene>
<dbReference type="InterPro" id="IPR007055">
    <property type="entry name" value="BON_dom"/>
</dbReference>
<evidence type="ECO:0000313" key="3">
    <source>
        <dbReference type="EMBL" id="MDH0738071.1"/>
    </source>
</evidence>
<dbReference type="EMBL" id="JAOCDZ010000014">
    <property type="protein sequence ID" value="MDH0738071.1"/>
    <property type="molecule type" value="Genomic_DNA"/>
</dbReference>
<dbReference type="Proteomes" id="UP001161094">
    <property type="component" value="Unassembled WGS sequence"/>
</dbReference>
<feature type="compositionally biased region" description="Basic and acidic residues" evidence="1">
    <location>
        <begin position="1"/>
        <end position="30"/>
    </location>
</feature>
<sequence>MNRDPRYSPRYDDDFERDPGGDAGRGDPHRQAHQRGRAGGDPYRESHRDPYRDPYRDPNQNFSYRDADFERRQARSMGGQEPWHDPAPSFGYQGEGTRRASGMRQGEDSRRAPGTRETRSDVRSRSADPGQSSYGGFRNEDPSYQREQVYGSRNPSYSGPTSYGDEEGGYYGDRPRWGDETGMSFETAERGGYNRGPTAWRDRGSLRTDPKGYTRSDERVRENVCEYLAHSGLDVSDVSVSVADGRVTLEGTAPDRHTKHRIEDCTDAYAGVQDVDNRIRVAGKGSSTPQPGNTAIGGGRE</sequence>
<feature type="compositionally biased region" description="Basic and acidic residues" evidence="1">
    <location>
        <begin position="105"/>
        <end position="126"/>
    </location>
</feature>
<evidence type="ECO:0000313" key="4">
    <source>
        <dbReference type="Proteomes" id="UP001161094"/>
    </source>
</evidence>
<dbReference type="PROSITE" id="PS50914">
    <property type="entry name" value="BON"/>
    <property type="match status" value="1"/>
</dbReference>
<evidence type="ECO:0000256" key="1">
    <source>
        <dbReference type="SAM" id="MobiDB-lite"/>
    </source>
</evidence>